<feature type="region of interest" description="Disordered" evidence="1">
    <location>
        <begin position="775"/>
        <end position="840"/>
    </location>
</feature>
<sequence length="840" mass="95309">MKIAILHQQATQLSQSLWSSNVMVLLTHRTLVIQYWLDKPGPKSWLQVGISRRTAKSDVAALNLRWVCDGTDRDASVISFDQAQLCTPALLKSVVASHTSLILGNIYRGLCEMPLFSTGVLYVGLHTSYTEPGDCCLTVQLTRKRTVRVFVEPSRGTTMLQISPPLLSVFETSRPRHQSPAAIINRICFLRCAAVKEELEPLIQGLQLEELRLSRSCRDELRRRLPSTTIRDDVYKHKSLGENWGIVFSNGRDGDSWWIIQLEMSDYVAADSLLGGAPIHTQKQTIKTLHLVMSNFIMPETDISYSLLATLQLGCLGMVVLHSNLEQLKGIHYTPELSTLRLGSDLSVPPISLCYRPSTLPQDLQVKIPSSPDNTKPMLRETIQLMFQRYDSQSNRAIVIVHGQLIKRLPKLYSWVDPLNRQEVSFGATGKDFYLPFLCPVGVPIMDRLMMRLQRFEHVLRILRIVRRKGAKVLSLSLSRIEFTSPVGEVVRLNIRLKQSKQKTALPEPNADWMYHQDRQPTPPAAYLEVSVVFPKLNIKQKILNTLMYKLNLYDLEFHFDSMLQQLRSIQPLLETLSSIALPVDTSSDTSASSGPPLKVEVMPYSTTLYHIHYPNSGHEFSLQLSYTNTLIKWVFREKTPPAQRDQWPKIREELNTTIYQNQKANWNGVRDGAIVDTDNACELVKILHGIMQLHGPSEPSQTISWSDDPSKHVQMSLPPGDSINGSSGDGSGENRPLQLSPTLPLNSIARNKLQQQLLIQKQLRQRQWQMRQQQRQQLQQPMQQTLQMQQPPVPPQQQLHPQSMSQQPPSQPQSQPQQSQLQSQPQPQHDATNVITIDD</sequence>
<feature type="region of interest" description="Disordered" evidence="1">
    <location>
        <begin position="698"/>
        <end position="742"/>
    </location>
</feature>
<feature type="compositionally biased region" description="Polar residues" evidence="1">
    <location>
        <begin position="831"/>
        <end position="840"/>
    </location>
</feature>
<gene>
    <name evidence="2" type="ORF">AAP_02289</name>
</gene>
<dbReference type="Pfam" id="PF26204">
    <property type="entry name" value="Med14_fung"/>
    <property type="match status" value="1"/>
</dbReference>
<dbReference type="InterPro" id="IPR013947">
    <property type="entry name" value="Mediator_Med14"/>
</dbReference>
<evidence type="ECO:0000313" key="3">
    <source>
        <dbReference type="Proteomes" id="UP000242877"/>
    </source>
</evidence>
<keyword evidence="3" id="KW-1185">Reference proteome</keyword>
<accession>A0A168A5R4</accession>
<dbReference type="GO" id="GO:0006357">
    <property type="term" value="P:regulation of transcription by RNA polymerase II"/>
    <property type="evidence" value="ECO:0007669"/>
    <property type="project" value="InterPro"/>
</dbReference>
<feature type="compositionally biased region" description="Low complexity" evidence="1">
    <location>
        <begin position="775"/>
        <end position="830"/>
    </location>
</feature>
<protein>
    <submittedName>
        <fullName evidence="2">Mediator of RNA polymerase II transcription subunit 14</fullName>
    </submittedName>
</protein>
<reference evidence="2 3" key="1">
    <citation type="journal article" date="2016" name="Genome Biol. Evol.">
        <title>Divergent and convergent evolution of fungal pathogenicity.</title>
        <authorList>
            <person name="Shang Y."/>
            <person name="Xiao G."/>
            <person name="Zheng P."/>
            <person name="Cen K."/>
            <person name="Zhan S."/>
            <person name="Wang C."/>
        </authorList>
    </citation>
    <scope>NUCLEOTIDE SEQUENCE [LARGE SCALE GENOMIC DNA]</scope>
    <source>
        <strain evidence="2 3">ARSEF 7405</strain>
    </source>
</reference>
<dbReference type="AlphaFoldDB" id="A0A168A5R4"/>
<dbReference type="VEuPathDB" id="FungiDB:AAP_02289"/>
<evidence type="ECO:0000313" key="2">
    <source>
        <dbReference type="EMBL" id="KZZ93497.1"/>
    </source>
</evidence>
<dbReference type="GO" id="GO:0070847">
    <property type="term" value="C:core mediator complex"/>
    <property type="evidence" value="ECO:0007669"/>
    <property type="project" value="TreeGrafter"/>
</dbReference>
<dbReference type="OrthoDB" id="205099at2759"/>
<dbReference type="GO" id="GO:0003712">
    <property type="term" value="F:transcription coregulator activity"/>
    <property type="evidence" value="ECO:0007669"/>
    <property type="project" value="InterPro"/>
</dbReference>
<evidence type="ECO:0000256" key="1">
    <source>
        <dbReference type="SAM" id="MobiDB-lite"/>
    </source>
</evidence>
<feature type="compositionally biased region" description="Polar residues" evidence="1">
    <location>
        <begin position="699"/>
        <end position="708"/>
    </location>
</feature>
<dbReference type="EMBL" id="AZGZ01000008">
    <property type="protein sequence ID" value="KZZ93497.1"/>
    <property type="molecule type" value="Genomic_DNA"/>
</dbReference>
<dbReference type="Proteomes" id="UP000242877">
    <property type="component" value="Unassembled WGS sequence"/>
</dbReference>
<dbReference type="PANTHER" id="PTHR12809:SF2">
    <property type="entry name" value="MEDIATOR OF RNA POLYMERASE II TRANSCRIPTION SUBUNIT 14"/>
    <property type="match status" value="1"/>
</dbReference>
<proteinExistence type="predicted"/>
<organism evidence="2 3">
    <name type="scientific">Ascosphaera apis ARSEF 7405</name>
    <dbReference type="NCBI Taxonomy" id="392613"/>
    <lineage>
        <taxon>Eukaryota</taxon>
        <taxon>Fungi</taxon>
        <taxon>Dikarya</taxon>
        <taxon>Ascomycota</taxon>
        <taxon>Pezizomycotina</taxon>
        <taxon>Eurotiomycetes</taxon>
        <taxon>Eurotiomycetidae</taxon>
        <taxon>Onygenales</taxon>
        <taxon>Ascosphaeraceae</taxon>
        <taxon>Ascosphaera</taxon>
    </lineage>
</organism>
<name>A0A168A5R4_9EURO</name>
<dbReference type="PANTHER" id="PTHR12809">
    <property type="entry name" value="MEDIATOR COMPLEX SUBUNIT"/>
    <property type="match status" value="1"/>
</dbReference>
<comment type="caution">
    <text evidence="2">The sequence shown here is derived from an EMBL/GenBank/DDBJ whole genome shotgun (WGS) entry which is preliminary data.</text>
</comment>
<dbReference type="GO" id="GO:0016592">
    <property type="term" value="C:mediator complex"/>
    <property type="evidence" value="ECO:0007669"/>
    <property type="project" value="InterPro"/>
</dbReference>